<dbReference type="EMBL" id="JH598167">
    <property type="status" value="NOT_ANNOTATED_CDS"/>
    <property type="molecule type" value="Genomic_DNA"/>
</dbReference>
<evidence type="ECO:0000313" key="2">
    <source>
        <dbReference type="Proteomes" id="UP000011713"/>
    </source>
</evidence>
<dbReference type="AlphaFoldDB" id="M4C3J2"/>
<evidence type="ECO:0000313" key="1">
    <source>
        <dbReference type="EnsemblProtists" id="HpaP813660"/>
    </source>
</evidence>
<dbReference type="HOGENOM" id="CLU_2890574_0_0_1"/>
<accession>M4C3J2</accession>
<reference evidence="1" key="2">
    <citation type="submission" date="2015-06" db="UniProtKB">
        <authorList>
            <consortium name="EnsemblProtists"/>
        </authorList>
    </citation>
    <scope>IDENTIFICATION</scope>
    <source>
        <strain evidence="1">Emoy2</strain>
    </source>
</reference>
<name>M4C3J2_HYAAE</name>
<protein>
    <submittedName>
        <fullName evidence="1">Uncharacterized protein</fullName>
    </submittedName>
</protein>
<dbReference type="Proteomes" id="UP000011713">
    <property type="component" value="Unassembled WGS sequence"/>
</dbReference>
<dbReference type="InParanoid" id="M4C3J2"/>
<reference evidence="2" key="1">
    <citation type="journal article" date="2010" name="Science">
        <title>Signatures of adaptation to obligate biotrophy in the Hyaloperonospora arabidopsidis genome.</title>
        <authorList>
            <person name="Baxter L."/>
            <person name="Tripathy S."/>
            <person name="Ishaque N."/>
            <person name="Boot N."/>
            <person name="Cabral A."/>
            <person name="Kemen E."/>
            <person name="Thines M."/>
            <person name="Ah-Fong A."/>
            <person name="Anderson R."/>
            <person name="Badejoko W."/>
            <person name="Bittner-Eddy P."/>
            <person name="Boore J.L."/>
            <person name="Chibucos M.C."/>
            <person name="Coates M."/>
            <person name="Dehal P."/>
            <person name="Delehaunty K."/>
            <person name="Dong S."/>
            <person name="Downton P."/>
            <person name="Dumas B."/>
            <person name="Fabro G."/>
            <person name="Fronick C."/>
            <person name="Fuerstenberg S.I."/>
            <person name="Fulton L."/>
            <person name="Gaulin E."/>
            <person name="Govers F."/>
            <person name="Hughes L."/>
            <person name="Humphray S."/>
            <person name="Jiang R.H."/>
            <person name="Judelson H."/>
            <person name="Kamoun S."/>
            <person name="Kyung K."/>
            <person name="Meijer H."/>
            <person name="Minx P."/>
            <person name="Morris P."/>
            <person name="Nelson J."/>
            <person name="Phuntumart V."/>
            <person name="Qutob D."/>
            <person name="Rehmany A."/>
            <person name="Rougon-Cardoso A."/>
            <person name="Ryden P."/>
            <person name="Torto-Alalibo T."/>
            <person name="Studholme D."/>
            <person name="Wang Y."/>
            <person name="Win J."/>
            <person name="Wood J."/>
            <person name="Clifton S.W."/>
            <person name="Rogers J."/>
            <person name="Van den Ackerveken G."/>
            <person name="Jones J.D."/>
            <person name="McDowell J.M."/>
            <person name="Beynon J."/>
            <person name="Tyler B.M."/>
        </authorList>
    </citation>
    <scope>NUCLEOTIDE SEQUENCE [LARGE SCALE GENOMIC DNA]</scope>
    <source>
        <strain evidence="2">Emoy2</strain>
    </source>
</reference>
<dbReference type="EnsemblProtists" id="HpaT813660">
    <property type="protein sequence ID" value="HpaP813660"/>
    <property type="gene ID" value="HpaG813660"/>
</dbReference>
<proteinExistence type="predicted"/>
<sequence length="63" mass="7097">MRERPARDPPPAQFVAEQWTISAEDYFGAEVVLVLKLVPVLRRLHLVDASIATYSPAAFFRAL</sequence>
<dbReference type="VEuPathDB" id="FungiDB:HpaG813660"/>
<keyword evidence="2" id="KW-1185">Reference proteome</keyword>
<organism evidence="1 2">
    <name type="scientific">Hyaloperonospora arabidopsidis (strain Emoy2)</name>
    <name type="common">Downy mildew agent</name>
    <name type="synonym">Peronospora arabidopsidis</name>
    <dbReference type="NCBI Taxonomy" id="559515"/>
    <lineage>
        <taxon>Eukaryota</taxon>
        <taxon>Sar</taxon>
        <taxon>Stramenopiles</taxon>
        <taxon>Oomycota</taxon>
        <taxon>Peronosporomycetes</taxon>
        <taxon>Peronosporales</taxon>
        <taxon>Peronosporaceae</taxon>
        <taxon>Hyaloperonospora</taxon>
    </lineage>
</organism>